<comment type="caution">
    <text evidence="2">The sequence shown here is derived from an EMBL/GenBank/DDBJ whole genome shotgun (WGS) entry which is preliminary data.</text>
</comment>
<dbReference type="InterPro" id="IPR016181">
    <property type="entry name" value="Acyl_CoA_acyltransferase"/>
</dbReference>
<dbReference type="PROSITE" id="PS51186">
    <property type="entry name" value="GNAT"/>
    <property type="match status" value="1"/>
</dbReference>
<protein>
    <submittedName>
        <fullName evidence="2">GNAT family N-acetyltransferase</fullName>
    </submittedName>
</protein>
<dbReference type="InterPro" id="IPR000182">
    <property type="entry name" value="GNAT_dom"/>
</dbReference>
<dbReference type="Pfam" id="PF00583">
    <property type="entry name" value="Acetyltransf_1"/>
    <property type="match status" value="1"/>
</dbReference>
<gene>
    <name evidence="2" type="ORF">JR050_02685</name>
</gene>
<dbReference type="RefSeq" id="WP_204201974.1">
    <property type="nucleotide sequence ID" value="NZ_JAFELM010000013.1"/>
</dbReference>
<keyword evidence="3" id="KW-1185">Reference proteome</keyword>
<dbReference type="Gene3D" id="3.40.630.30">
    <property type="match status" value="1"/>
</dbReference>
<dbReference type="CDD" id="cd04301">
    <property type="entry name" value="NAT_SF"/>
    <property type="match status" value="1"/>
</dbReference>
<name>A0ABS2DDQ7_9BACI</name>
<organism evidence="2 3">
    <name type="scientific">Bacillus suaedaesalsae</name>
    <dbReference type="NCBI Taxonomy" id="2810349"/>
    <lineage>
        <taxon>Bacteria</taxon>
        <taxon>Bacillati</taxon>
        <taxon>Bacillota</taxon>
        <taxon>Bacilli</taxon>
        <taxon>Bacillales</taxon>
        <taxon>Bacillaceae</taxon>
        <taxon>Bacillus</taxon>
    </lineage>
</organism>
<dbReference type="SUPFAM" id="SSF55729">
    <property type="entry name" value="Acyl-CoA N-acyltransferases (Nat)"/>
    <property type="match status" value="1"/>
</dbReference>
<dbReference type="Pfam" id="PF18467">
    <property type="entry name" value="DUF5613"/>
    <property type="match status" value="1"/>
</dbReference>
<evidence type="ECO:0000313" key="3">
    <source>
        <dbReference type="Proteomes" id="UP001518925"/>
    </source>
</evidence>
<feature type="domain" description="N-acetyltransferase" evidence="1">
    <location>
        <begin position="116"/>
        <end position="251"/>
    </location>
</feature>
<proteinExistence type="predicted"/>
<dbReference type="Proteomes" id="UP001518925">
    <property type="component" value="Unassembled WGS sequence"/>
</dbReference>
<reference evidence="2 3" key="1">
    <citation type="submission" date="2021-02" db="EMBL/GenBank/DDBJ databases">
        <title>Bacillus sp. RD4P76, an endophyte from a halophyte.</title>
        <authorList>
            <person name="Sun J.-Q."/>
        </authorList>
    </citation>
    <scope>NUCLEOTIDE SEQUENCE [LARGE SCALE GENOMIC DNA]</scope>
    <source>
        <strain evidence="2 3">RD4P76</strain>
    </source>
</reference>
<sequence length="251" mass="29628">MKHVTFENIDNPATIFAENELYRHYHYPEMLKRYDSNFIDFKKMPTVDSFKETANFLRVFHVERGQKHVKFAFPENEKLSDELTIYLTNEDYDIGFYELYAIQPENFPQVSNHPDIEIKVVTEGSFDVFLKLQYEQDLLFGEEFATQKIGLHKRNFANPNIVQLLAFYQGTPAGTVQVIISDEFAEIDDLVVDDEFQRKGIGSRLQKLVMDMFKDKTIILVADGEDTPREMYQKQNYQYIGYKYNVQKVYE</sequence>
<dbReference type="EMBL" id="JAFELM010000013">
    <property type="protein sequence ID" value="MBM6616589.1"/>
    <property type="molecule type" value="Genomic_DNA"/>
</dbReference>
<evidence type="ECO:0000313" key="2">
    <source>
        <dbReference type="EMBL" id="MBM6616589.1"/>
    </source>
</evidence>
<dbReference type="InterPro" id="IPR040549">
    <property type="entry name" value="DUF5613"/>
</dbReference>
<accession>A0ABS2DDQ7</accession>
<evidence type="ECO:0000259" key="1">
    <source>
        <dbReference type="PROSITE" id="PS51186"/>
    </source>
</evidence>